<dbReference type="AlphaFoldDB" id="A0A1I7W9K0"/>
<reference evidence="3" key="1">
    <citation type="submission" date="2016-11" db="UniProtKB">
        <authorList>
            <consortium name="WormBaseParasite"/>
        </authorList>
    </citation>
    <scope>IDENTIFICATION</scope>
</reference>
<evidence type="ECO:0000313" key="2">
    <source>
        <dbReference type="Proteomes" id="UP000095283"/>
    </source>
</evidence>
<keyword evidence="1" id="KW-0812">Transmembrane</keyword>
<dbReference type="Proteomes" id="UP000095283">
    <property type="component" value="Unplaced"/>
</dbReference>
<organism evidence="2 3">
    <name type="scientific">Heterorhabditis bacteriophora</name>
    <name type="common">Entomopathogenic nematode worm</name>
    <dbReference type="NCBI Taxonomy" id="37862"/>
    <lineage>
        <taxon>Eukaryota</taxon>
        <taxon>Metazoa</taxon>
        <taxon>Ecdysozoa</taxon>
        <taxon>Nematoda</taxon>
        <taxon>Chromadorea</taxon>
        <taxon>Rhabditida</taxon>
        <taxon>Rhabditina</taxon>
        <taxon>Rhabditomorpha</taxon>
        <taxon>Strongyloidea</taxon>
        <taxon>Heterorhabditidae</taxon>
        <taxon>Heterorhabditis</taxon>
    </lineage>
</organism>
<proteinExistence type="predicted"/>
<evidence type="ECO:0000256" key="1">
    <source>
        <dbReference type="SAM" id="Phobius"/>
    </source>
</evidence>
<accession>A0A1I7W9K0</accession>
<sequence>MTRYTIRDEAFLYTVPPLHSFLVLITLFVTNITYHINTSVLEFLYKLLLPNRERDTELYNNIYYIINIVSINDSSIVFAVCGLLHVPLLVYHRGNYRRPPRHCIV</sequence>
<evidence type="ECO:0000313" key="3">
    <source>
        <dbReference type="WBParaSite" id="Hba_01337"/>
    </source>
</evidence>
<protein>
    <submittedName>
        <fullName evidence="3">G_PROTEIN_RECEP_F1_2 domain-containing protein</fullName>
    </submittedName>
</protein>
<keyword evidence="2" id="KW-1185">Reference proteome</keyword>
<keyword evidence="1" id="KW-1133">Transmembrane helix</keyword>
<dbReference type="WBParaSite" id="Hba_01337">
    <property type="protein sequence ID" value="Hba_01337"/>
    <property type="gene ID" value="Hba_01337"/>
</dbReference>
<feature type="transmembrane region" description="Helical" evidence="1">
    <location>
        <begin position="21"/>
        <end position="41"/>
    </location>
</feature>
<keyword evidence="1" id="KW-0472">Membrane</keyword>
<name>A0A1I7W9K0_HETBA</name>
<feature type="transmembrane region" description="Helical" evidence="1">
    <location>
        <begin position="61"/>
        <end position="91"/>
    </location>
</feature>